<organism evidence="6 7">
    <name type="scientific">Starmerella bacillaris</name>
    <name type="common">Yeast</name>
    <name type="synonym">Candida zemplinina</name>
    <dbReference type="NCBI Taxonomy" id="1247836"/>
    <lineage>
        <taxon>Eukaryota</taxon>
        <taxon>Fungi</taxon>
        <taxon>Dikarya</taxon>
        <taxon>Ascomycota</taxon>
        <taxon>Saccharomycotina</taxon>
        <taxon>Dipodascomycetes</taxon>
        <taxon>Dipodascales</taxon>
        <taxon>Trichomonascaceae</taxon>
        <taxon>Starmerella</taxon>
    </lineage>
</organism>
<dbReference type="AlphaFoldDB" id="A0AAV5RG44"/>
<dbReference type="PROSITE" id="PS50250">
    <property type="entry name" value="PCI"/>
    <property type="match status" value="1"/>
</dbReference>
<dbReference type="InterPro" id="IPR000717">
    <property type="entry name" value="PCI_dom"/>
</dbReference>
<evidence type="ECO:0000256" key="2">
    <source>
        <dbReference type="ARBA" id="ARBA00022540"/>
    </source>
</evidence>
<evidence type="ECO:0000256" key="1">
    <source>
        <dbReference type="ARBA" id="ARBA00022490"/>
    </source>
</evidence>
<feature type="domain" description="PCI" evidence="5">
    <location>
        <begin position="172"/>
        <end position="355"/>
    </location>
</feature>
<keyword evidence="3" id="KW-0648">Protein biosynthesis</keyword>
<name>A0AAV5RG44_STABA</name>
<comment type="caution">
    <text evidence="6">The sequence shown here is derived from an EMBL/GenBank/DDBJ whole genome shotgun (WGS) entry which is preliminary data.</text>
</comment>
<feature type="region of interest" description="Disordered" evidence="4">
    <location>
        <begin position="102"/>
        <end position="121"/>
    </location>
</feature>
<feature type="compositionally biased region" description="Low complexity" evidence="4">
    <location>
        <begin position="102"/>
        <end position="114"/>
    </location>
</feature>
<proteinExistence type="predicted"/>
<protein>
    <recommendedName>
        <fullName evidence="5">PCI domain-containing protein</fullName>
    </recommendedName>
</protein>
<evidence type="ECO:0000313" key="6">
    <source>
        <dbReference type="EMBL" id="GMM50151.1"/>
    </source>
</evidence>
<dbReference type="GO" id="GO:0003743">
    <property type="term" value="F:translation initiation factor activity"/>
    <property type="evidence" value="ECO:0007669"/>
    <property type="project" value="UniProtKB-KW"/>
</dbReference>
<reference evidence="6 7" key="1">
    <citation type="journal article" date="2023" name="Elife">
        <title>Identification of key yeast species and microbe-microbe interactions impacting larval growth of Drosophila in the wild.</title>
        <authorList>
            <person name="Mure A."/>
            <person name="Sugiura Y."/>
            <person name="Maeda R."/>
            <person name="Honda K."/>
            <person name="Sakurai N."/>
            <person name="Takahashi Y."/>
            <person name="Watada M."/>
            <person name="Katoh T."/>
            <person name="Gotoh A."/>
            <person name="Gotoh Y."/>
            <person name="Taniguchi I."/>
            <person name="Nakamura K."/>
            <person name="Hayashi T."/>
            <person name="Katayama T."/>
            <person name="Uemura T."/>
            <person name="Hattori Y."/>
        </authorList>
    </citation>
    <scope>NUCLEOTIDE SEQUENCE [LARGE SCALE GENOMIC DNA]</scope>
    <source>
        <strain evidence="6 7">SB-73</strain>
    </source>
</reference>
<evidence type="ECO:0000256" key="3">
    <source>
        <dbReference type="ARBA" id="ARBA00022917"/>
    </source>
</evidence>
<evidence type="ECO:0000259" key="5">
    <source>
        <dbReference type="PROSITE" id="PS50250"/>
    </source>
</evidence>
<accession>A0AAV5RG44</accession>
<sequence length="375" mass="42520">MTYDLTDKVSAFLDPKLAAQIEFFNENGKKQDLGMIPVNTIHVDTAEPSLEAAHKLYECNNFPAAFGVLNRCNFAVGTEEQENVAWARLVCKLLTDSSAAAEESASGASTDAETPAVDDSEVQEFDNARSELLRDPLLKEVLGVRDVIEQRRSLPGAQLLNKRVWIIHWSLFAYFSGNRYQYLPDRLFSSMAMSVIQSSCPWILRYVAVAVVVLHSPTSRYNRRVKDLVRALQQESYEYKDAVTDLVLTLYSEGDFDDLSTKLEEARKLLEQDFFASYLANDFAEKFRILAADMYFKVHQKVNRKDLYQVLGISESDEKWLEQYISFKNEAKLDTSYDASTGIAHVALVKPSIQNLVADKVKHLDQKTKQIAQEV</sequence>
<evidence type="ECO:0000256" key="4">
    <source>
        <dbReference type="SAM" id="MobiDB-lite"/>
    </source>
</evidence>
<keyword evidence="7" id="KW-1185">Reference proteome</keyword>
<dbReference type="EMBL" id="BTGC01000003">
    <property type="protein sequence ID" value="GMM50151.1"/>
    <property type="molecule type" value="Genomic_DNA"/>
</dbReference>
<dbReference type="InterPro" id="IPR016650">
    <property type="entry name" value="eIF3e"/>
</dbReference>
<gene>
    <name evidence="6" type="ORF">DASB73_011090</name>
</gene>
<keyword evidence="1" id="KW-0963">Cytoplasm</keyword>
<evidence type="ECO:0000313" key="7">
    <source>
        <dbReference type="Proteomes" id="UP001362899"/>
    </source>
</evidence>
<keyword evidence="2" id="KW-0396">Initiation factor</keyword>
<dbReference type="Proteomes" id="UP001362899">
    <property type="component" value="Unassembled WGS sequence"/>
</dbReference>
<dbReference type="PANTHER" id="PTHR10317">
    <property type="entry name" value="EUKARYOTIC TRANSLATION INITIATION FACTOR 3 SUBUNIT E"/>
    <property type="match status" value="1"/>
</dbReference>
<dbReference type="GO" id="GO:0005852">
    <property type="term" value="C:eukaryotic translation initiation factor 3 complex"/>
    <property type="evidence" value="ECO:0007669"/>
    <property type="project" value="InterPro"/>
</dbReference>